<keyword evidence="2" id="KW-1185">Reference proteome</keyword>
<reference evidence="1" key="1">
    <citation type="submission" date="2020-05" db="EMBL/GenBank/DDBJ databases">
        <title>Mycena genomes resolve the evolution of fungal bioluminescence.</title>
        <authorList>
            <person name="Tsai I.J."/>
        </authorList>
    </citation>
    <scope>NUCLEOTIDE SEQUENCE</scope>
    <source>
        <strain evidence="1">CCC161011</strain>
    </source>
</reference>
<dbReference type="EMBL" id="JACAZI010000019">
    <property type="protein sequence ID" value="KAF7339976.1"/>
    <property type="molecule type" value="Genomic_DNA"/>
</dbReference>
<dbReference type="Proteomes" id="UP000620124">
    <property type="component" value="Unassembled WGS sequence"/>
</dbReference>
<organism evidence="1 2">
    <name type="scientific">Mycena venus</name>
    <dbReference type="NCBI Taxonomy" id="2733690"/>
    <lineage>
        <taxon>Eukaryota</taxon>
        <taxon>Fungi</taxon>
        <taxon>Dikarya</taxon>
        <taxon>Basidiomycota</taxon>
        <taxon>Agaricomycotina</taxon>
        <taxon>Agaricomycetes</taxon>
        <taxon>Agaricomycetidae</taxon>
        <taxon>Agaricales</taxon>
        <taxon>Marasmiineae</taxon>
        <taxon>Mycenaceae</taxon>
        <taxon>Mycena</taxon>
    </lineage>
</organism>
<proteinExistence type="predicted"/>
<gene>
    <name evidence="1" type="ORF">MVEN_01915300</name>
</gene>
<accession>A0A8H6XGA9</accession>
<protein>
    <submittedName>
        <fullName evidence="1">Uncharacterized protein</fullName>
    </submittedName>
</protein>
<comment type="caution">
    <text evidence="1">The sequence shown here is derived from an EMBL/GenBank/DDBJ whole genome shotgun (WGS) entry which is preliminary data.</text>
</comment>
<evidence type="ECO:0000313" key="1">
    <source>
        <dbReference type="EMBL" id="KAF7339976.1"/>
    </source>
</evidence>
<dbReference type="OrthoDB" id="5424500at2759"/>
<name>A0A8H6XGA9_9AGAR</name>
<dbReference type="AlphaFoldDB" id="A0A8H6XGA9"/>
<sequence>MSMAKFLARFSSPEEAFQQCSLGSAFDRGLPTEEDLKDPSNLSSVDFCRSLLEADGPLFFEHHEAPLNAQQAHKQGWVMLDDDQDDSMGSFIRADFPSPFHRSRLSFLLLGRQTLPPAVNEMTLIKFVCKVFASFSRSAPAETPTARQRIRIEALDS</sequence>
<evidence type="ECO:0000313" key="2">
    <source>
        <dbReference type="Proteomes" id="UP000620124"/>
    </source>
</evidence>